<sequence length="1758" mass="191963">MNGHSQQQNGYGQQLPFGPLDIVQAMQYTPLTSIIPAAPITNIFPIPTSLPLVSTRLTLSPEEQAQVDAAMEVLNRTQHTSPEEAAFAKAKGREVGEMLREASGMPYQVQLPPLPHGMNGIPGPTAPLPQLDRFAEMLLQSTAVAMQPPPPPPPPPATAATPDCASTSIAYSEYQHAVKTSFMTPLTSLHTTPAPASQPRPVVLIPSPPPHFTPEQYRHTPVSPAKSAADVKEDVTTPTRSPKKRKETKTDKGQEWRVERQVSVPEREKADAAVLQFVDLIGDIFEADDAFEPTEGGDVSMNGDAQMMWVLETIGGTEPCLAMDMQLKVQRALRKVTAAGRLGQISVEELTRLQKISVRSVRRVEEVRLDMGLSEAGEDVATAWIETVGKFEGALRGAIFVLEIMTGRPDERQIISEDLLITIIECLRGLLENAVTPLVEGKPATEKNPTFQVAYACKKSMLSLLQSIVTTLSHIEALLPLIDISDSVINPLLFTAASPVFLDNILKDKEAIFNSSSIEGLRVASMEVLRGIFAKYADQRTFILDEVLTGLSKLPVNKQSARQYRLSGGQGIQLVTALIMKLVHTSGVAGDVEYVKVDVPKDEEMNGSQGAAVEKNDEQELLAKQEQAWTAAQDAAGKIASYVISFYLQKVMKTKTAGSDSPYKGLFDIFVEDLITVLTCPEWPAAELMLTIIVRHLISYFDDDKQGAQIKGIALDTLGSIASKIKKCDVDLGREIKTDTEVGSSKLGKDISGFVNGSVPDADRIGVQAELAKVTLGYLHSLGQQDVGYKIAYGYVAAKSLLDLVKKLDQQAAVSDELQGSVMELVADASDPLRKPTSQVYPEVSNHDLEVLHLALLSTSPLASLFDVILNRMIHALEQPQVTGRQKALRGLGNVINVDASILAGPFVREHIAKRLADSSPLVRNAAVDLVGKYLLNHPELARHYYAVIIMRSNDVAPSVRKSVIKIMRDLYTTGELSVKIEVSVRTLARMQDEEDPVKELATKQMQDLWLGPIEGAFGEHLDNFDALSLGARKVLRERIDVIVRIVEDKKTSGLIKAFIEEAIAGVILDKSAKGSASDYMTMLKLMVQCLFEQVLEAQTGESTDQTLLPKTLATLALFAGCAPVCFSAGQIKALQPFVLSAGKEDQSALYQTLIVYRNVIPALPPMDNAFLKEVETTLLKHVTKVAGPLLKEMIPCLCNIVDLLDDYACIATVVSTCLATLDRTRPAVLKAATTQNGSTAAKLMELIGYFARYSNMDKVNAAACDGATRPTIANIKSSILAFYDDKLPLALHRFVLQSFGQVCIGNSTLFLDEQTIDVLDKAFGGANDNLKIVILATMKEHLEEEERRNNEATMAENTDGQGHIDRSVLRGDTDKFATHSISPGLMQRYLKVILDSALSKEDAVSTAAVQVLNFVVRQGLANPRECFSAILALETSSSAALRNTAIRLHHELNDKHASLIDSCYKDGLAAAYHYQRKLNADVKGYRIDRSEFMALIDPMYVVVKANRQGRKKFLTAAIKSLDVDPTKLTEKKRCPEPSLTKFIAENFAYLDYSTTEEVHLVIYTVDRIMSVTGMSLLAINEGEAGTEGNKAPKSELVKCAMILSALMMLKTFLKQLYGLTEAKCRAFDGNKMGTAKNTQPATRQAGANLQLSWDSLPAAFSTGAEMSEEEQIVVQQTFAQLLQTEGGAYQDFLPVDEEDDESVTTAGDRQQNAGVNENGVTATPKKRRTGTANTPSSKRNRKSFNLTDPDTPSKRKK</sequence>
<dbReference type="CDD" id="cd23958">
    <property type="entry name" value="SCC2"/>
    <property type="match status" value="1"/>
</dbReference>
<dbReference type="InterPro" id="IPR026003">
    <property type="entry name" value="Cohesin_HEAT"/>
</dbReference>
<reference evidence="9 10" key="2">
    <citation type="journal article" date="2014" name="J. Gen. Appl. Microbiol.">
        <title>The early diverging ascomycetous budding yeast Saitoella complicata has three histone deacetylases belonging to the Clr6, Hos2, and Rpd3 lineages.</title>
        <authorList>
            <person name="Nishida H."/>
            <person name="Matsumoto T."/>
            <person name="Kondo S."/>
            <person name="Hamamoto M."/>
            <person name="Yoshikawa H."/>
        </authorList>
    </citation>
    <scope>NUCLEOTIDE SEQUENCE [LARGE SCALE GENOMIC DNA]</scope>
    <source>
        <strain evidence="9 10">NRRL Y-17804</strain>
    </source>
</reference>
<dbReference type="InterPro" id="IPR011989">
    <property type="entry name" value="ARM-like"/>
</dbReference>
<dbReference type="PANTHER" id="PTHR21704:SF18">
    <property type="entry name" value="NIPPED-B-LIKE PROTEIN"/>
    <property type="match status" value="1"/>
</dbReference>
<dbReference type="SUPFAM" id="SSF48371">
    <property type="entry name" value="ARM repeat"/>
    <property type="match status" value="1"/>
</dbReference>
<dbReference type="GO" id="GO:0140588">
    <property type="term" value="P:chromatin looping"/>
    <property type="evidence" value="ECO:0007669"/>
    <property type="project" value="InterPro"/>
</dbReference>
<evidence type="ECO:0000313" key="9">
    <source>
        <dbReference type="EMBL" id="GAO46994.1"/>
    </source>
</evidence>
<dbReference type="GO" id="GO:0034087">
    <property type="term" value="P:establishment of mitotic sister chromatid cohesion"/>
    <property type="evidence" value="ECO:0007669"/>
    <property type="project" value="TreeGrafter"/>
</dbReference>
<feature type="domain" description="Sister chromatid cohesion C-terminal" evidence="8">
    <location>
        <begin position="1385"/>
        <end position="1569"/>
    </location>
</feature>
<dbReference type="Pfam" id="PF12765">
    <property type="entry name" value="Cohesin_HEAT"/>
    <property type="match status" value="1"/>
</dbReference>
<feature type="region of interest" description="Disordered" evidence="7">
    <location>
        <begin position="189"/>
        <end position="257"/>
    </location>
</feature>
<name>A0A0E9NAY5_SAICN</name>
<dbReference type="EMBL" id="BACD03000006">
    <property type="protein sequence ID" value="GAO46994.1"/>
    <property type="molecule type" value="Genomic_DNA"/>
</dbReference>
<evidence type="ECO:0000256" key="2">
    <source>
        <dbReference type="ARBA" id="ARBA00009252"/>
    </source>
</evidence>
<dbReference type="GO" id="GO:0010468">
    <property type="term" value="P:regulation of gene expression"/>
    <property type="evidence" value="ECO:0007669"/>
    <property type="project" value="InterPro"/>
</dbReference>
<evidence type="ECO:0000256" key="7">
    <source>
        <dbReference type="SAM" id="MobiDB-lite"/>
    </source>
</evidence>
<feature type="region of interest" description="Disordered" evidence="7">
    <location>
        <begin position="1698"/>
        <end position="1758"/>
    </location>
</feature>
<comment type="subcellular location">
    <subcellularLocation>
        <location evidence="1 6">Nucleus</location>
    </subcellularLocation>
</comment>
<feature type="region of interest" description="Disordered" evidence="7">
    <location>
        <begin position="144"/>
        <end position="163"/>
    </location>
</feature>
<dbReference type="InterPro" id="IPR024986">
    <property type="entry name" value="Nipped-B_C"/>
</dbReference>
<dbReference type="GO" id="GO:0090694">
    <property type="term" value="C:Scc2-Scc4 cohesin loading complex"/>
    <property type="evidence" value="ECO:0007669"/>
    <property type="project" value="TreeGrafter"/>
</dbReference>
<feature type="compositionally biased region" description="Pro residues" evidence="7">
    <location>
        <begin position="147"/>
        <end position="157"/>
    </location>
</feature>
<dbReference type="RefSeq" id="XP_019024920.1">
    <property type="nucleotide sequence ID" value="XM_019165946.1"/>
</dbReference>
<organism evidence="9 10">
    <name type="scientific">Saitoella complicata (strain BCRC 22490 / CBS 7301 / JCM 7358 / NBRC 10748 / NRRL Y-17804)</name>
    <dbReference type="NCBI Taxonomy" id="698492"/>
    <lineage>
        <taxon>Eukaryota</taxon>
        <taxon>Fungi</taxon>
        <taxon>Dikarya</taxon>
        <taxon>Ascomycota</taxon>
        <taxon>Taphrinomycotina</taxon>
        <taxon>Taphrinomycotina incertae sedis</taxon>
        <taxon>Saitoella</taxon>
    </lineage>
</organism>
<evidence type="ECO:0000256" key="5">
    <source>
        <dbReference type="ARBA" id="ARBA00023306"/>
    </source>
</evidence>
<protein>
    <recommendedName>
        <fullName evidence="6">Sister chromatid cohesion protein</fullName>
    </recommendedName>
</protein>
<reference evidence="9 10" key="1">
    <citation type="journal article" date="2011" name="J. Gen. Appl. Microbiol.">
        <title>Draft genome sequencing of the enigmatic yeast Saitoella complicata.</title>
        <authorList>
            <person name="Nishida H."/>
            <person name="Hamamoto M."/>
            <person name="Sugiyama J."/>
        </authorList>
    </citation>
    <scope>NUCLEOTIDE SEQUENCE [LARGE SCALE GENOMIC DNA]</scope>
    <source>
        <strain evidence="9 10">NRRL Y-17804</strain>
    </source>
</reference>
<dbReference type="PANTHER" id="PTHR21704">
    <property type="entry name" value="NIPPED-B-LIKE PROTEIN DELANGIN SCC2-RELATED"/>
    <property type="match status" value="1"/>
</dbReference>
<reference evidence="9 10" key="3">
    <citation type="journal article" date="2015" name="Genome Announc.">
        <title>Draft Genome Sequence of the Archiascomycetous Yeast Saitoella complicata.</title>
        <authorList>
            <person name="Yamauchi K."/>
            <person name="Kondo S."/>
            <person name="Hamamoto M."/>
            <person name="Takahashi Y."/>
            <person name="Ogura Y."/>
            <person name="Hayashi T."/>
            <person name="Nishida H."/>
        </authorList>
    </citation>
    <scope>NUCLEOTIDE SEQUENCE [LARGE SCALE GENOMIC DNA]</scope>
    <source>
        <strain evidence="9 10">NRRL Y-17804</strain>
    </source>
</reference>
<feature type="compositionally biased region" description="Polar residues" evidence="7">
    <location>
        <begin position="1731"/>
        <end position="1751"/>
    </location>
</feature>
<keyword evidence="4 6" id="KW-0539">Nucleus</keyword>
<keyword evidence="3 6" id="KW-0677">Repeat</keyword>
<dbReference type="GO" id="GO:0071169">
    <property type="term" value="P:establishment of protein localization to chromatin"/>
    <property type="evidence" value="ECO:0007669"/>
    <property type="project" value="TreeGrafter"/>
</dbReference>
<comment type="caution">
    <text evidence="9">The sequence shown here is derived from an EMBL/GenBank/DDBJ whole genome shotgun (WGS) entry which is preliminary data.</text>
</comment>
<proteinExistence type="inferred from homology"/>
<comment type="similarity">
    <text evidence="2 6">Belongs to the SCC2/Nipped-B family.</text>
</comment>
<keyword evidence="5 6" id="KW-0131">Cell cycle</keyword>
<evidence type="ECO:0000313" key="10">
    <source>
        <dbReference type="Proteomes" id="UP000033140"/>
    </source>
</evidence>
<dbReference type="Gene3D" id="1.25.10.10">
    <property type="entry name" value="Leucine-rich Repeat Variant"/>
    <property type="match status" value="1"/>
</dbReference>
<dbReference type="InterPro" id="IPR033031">
    <property type="entry name" value="Scc2/Nipped-B"/>
</dbReference>
<keyword evidence="10" id="KW-1185">Reference proteome</keyword>
<gene>
    <name evidence="9" type="ORF">G7K_1208-t1</name>
</gene>
<feature type="compositionally biased region" description="Polar residues" evidence="7">
    <location>
        <begin position="1704"/>
        <end position="1722"/>
    </location>
</feature>
<dbReference type="Pfam" id="PF12830">
    <property type="entry name" value="Nipped-B_C"/>
    <property type="match status" value="1"/>
</dbReference>
<evidence type="ECO:0000256" key="6">
    <source>
        <dbReference type="RuleBase" id="RU364107"/>
    </source>
</evidence>
<dbReference type="InterPro" id="IPR016024">
    <property type="entry name" value="ARM-type_fold"/>
</dbReference>
<evidence type="ECO:0000259" key="8">
    <source>
        <dbReference type="Pfam" id="PF12830"/>
    </source>
</evidence>
<feature type="compositionally biased region" description="Basic and acidic residues" evidence="7">
    <location>
        <begin position="248"/>
        <end position="257"/>
    </location>
</feature>
<dbReference type="Proteomes" id="UP000033140">
    <property type="component" value="Unassembled WGS sequence"/>
</dbReference>
<evidence type="ECO:0000256" key="3">
    <source>
        <dbReference type="ARBA" id="ARBA00022737"/>
    </source>
</evidence>
<dbReference type="GO" id="GO:0003682">
    <property type="term" value="F:chromatin binding"/>
    <property type="evidence" value="ECO:0007669"/>
    <property type="project" value="TreeGrafter"/>
</dbReference>
<evidence type="ECO:0000256" key="1">
    <source>
        <dbReference type="ARBA" id="ARBA00004123"/>
    </source>
</evidence>
<dbReference type="STRING" id="698492.A0A0E9NAY5"/>
<accession>A0A0E9NAY5</accession>
<dbReference type="GO" id="GO:1990414">
    <property type="term" value="P:replication-born double-strand break repair via sister chromatid exchange"/>
    <property type="evidence" value="ECO:0007669"/>
    <property type="project" value="TreeGrafter"/>
</dbReference>
<evidence type="ECO:0000256" key="4">
    <source>
        <dbReference type="ARBA" id="ARBA00023242"/>
    </source>
</evidence>
<dbReference type="OMA" id="GSTDWPA"/>
<dbReference type="OrthoDB" id="418242at2759"/>
<dbReference type="GO" id="GO:0061775">
    <property type="term" value="F:cohesin loader activity"/>
    <property type="evidence" value="ECO:0007669"/>
    <property type="project" value="InterPro"/>
</dbReference>